<comment type="function">
    <text evidence="5 6">Catalyzes the reduction of 1-pyrroline-5-carboxylate (PCA) to L-proline.</text>
</comment>
<dbReference type="PIRSF" id="PIRSF000193">
    <property type="entry name" value="Pyrrol-5-carb_rd"/>
    <property type="match status" value="1"/>
</dbReference>
<reference evidence="11" key="2">
    <citation type="journal article" date="2021" name="PeerJ">
        <title>Extensive microbial diversity within the chicken gut microbiome revealed by metagenomics and culture.</title>
        <authorList>
            <person name="Gilroy R."/>
            <person name="Ravi A."/>
            <person name="Getino M."/>
            <person name="Pursley I."/>
            <person name="Horton D.L."/>
            <person name="Alikhan N.F."/>
            <person name="Baker D."/>
            <person name="Gharbi K."/>
            <person name="Hall N."/>
            <person name="Watson M."/>
            <person name="Adriaenssens E.M."/>
            <person name="Foster-Nyarko E."/>
            <person name="Jarju S."/>
            <person name="Secka A."/>
            <person name="Antonio M."/>
            <person name="Oren A."/>
            <person name="Chaudhuri R.R."/>
            <person name="La Ragione R."/>
            <person name="Hildebrand F."/>
            <person name="Pallen M.J."/>
        </authorList>
    </citation>
    <scope>NUCLEOTIDE SEQUENCE</scope>
    <source>
        <strain evidence="11">ChiW16-3235</strain>
    </source>
</reference>
<organism evidence="11 12">
    <name type="scientific">Candidatus Coproplasma avicola</name>
    <dbReference type="NCBI Taxonomy" id="2840744"/>
    <lineage>
        <taxon>Bacteria</taxon>
        <taxon>Bacillati</taxon>
        <taxon>Bacillota</taxon>
        <taxon>Clostridia</taxon>
        <taxon>Eubacteriales</taxon>
        <taxon>Candidatus Coproplasma</taxon>
    </lineage>
</organism>
<dbReference type="Gene3D" id="1.10.3730.10">
    <property type="entry name" value="ProC C-terminal domain-like"/>
    <property type="match status" value="1"/>
</dbReference>
<name>A0A9D1E640_9FIRM</name>
<feature type="binding site" evidence="8">
    <location>
        <position position="59"/>
    </location>
    <ligand>
        <name>NADPH</name>
        <dbReference type="ChEBI" id="CHEBI:57783"/>
    </ligand>
</feature>
<dbReference type="AlphaFoldDB" id="A0A9D1E640"/>
<gene>
    <name evidence="6 11" type="primary">proC</name>
    <name evidence="11" type="ORF">IAB94_03680</name>
</gene>
<evidence type="ECO:0000256" key="6">
    <source>
        <dbReference type="HAMAP-Rule" id="MF_01925"/>
    </source>
</evidence>
<keyword evidence="3 6" id="KW-0521">NADP</keyword>
<evidence type="ECO:0000256" key="2">
    <source>
        <dbReference type="ARBA" id="ARBA00022650"/>
    </source>
</evidence>
<dbReference type="SUPFAM" id="SSF48179">
    <property type="entry name" value="6-phosphogluconate dehydrogenase C-terminal domain-like"/>
    <property type="match status" value="1"/>
</dbReference>
<comment type="catalytic activity">
    <reaction evidence="6">
        <text>L-proline + NAD(+) = (S)-1-pyrroline-5-carboxylate + NADH + 2 H(+)</text>
        <dbReference type="Rhea" id="RHEA:14105"/>
        <dbReference type="ChEBI" id="CHEBI:15378"/>
        <dbReference type="ChEBI" id="CHEBI:17388"/>
        <dbReference type="ChEBI" id="CHEBI:57540"/>
        <dbReference type="ChEBI" id="CHEBI:57945"/>
        <dbReference type="ChEBI" id="CHEBI:60039"/>
        <dbReference type="EC" id="1.5.1.2"/>
    </reaction>
</comment>
<dbReference type="FunFam" id="1.10.3730.10:FF:000001">
    <property type="entry name" value="Pyrroline-5-carboxylate reductase"/>
    <property type="match status" value="1"/>
</dbReference>
<dbReference type="GO" id="GO:0055129">
    <property type="term" value="P:L-proline biosynthetic process"/>
    <property type="evidence" value="ECO:0007669"/>
    <property type="project" value="UniProtKB-UniRule"/>
</dbReference>
<comment type="caution">
    <text evidence="11">The sequence shown here is derived from an EMBL/GenBank/DDBJ whole genome shotgun (WGS) entry which is preliminary data.</text>
</comment>
<dbReference type="GO" id="GO:0005737">
    <property type="term" value="C:cytoplasm"/>
    <property type="evidence" value="ECO:0007669"/>
    <property type="project" value="UniProtKB-SubCell"/>
</dbReference>
<dbReference type="PANTHER" id="PTHR11645">
    <property type="entry name" value="PYRROLINE-5-CARBOXYLATE REDUCTASE"/>
    <property type="match status" value="1"/>
</dbReference>
<dbReference type="InterPro" id="IPR029036">
    <property type="entry name" value="P5CR_dimer"/>
</dbReference>
<keyword evidence="6" id="KW-0028">Amino-acid biosynthesis</keyword>
<evidence type="ECO:0000313" key="11">
    <source>
        <dbReference type="EMBL" id="HIR67135.1"/>
    </source>
</evidence>
<feature type="binding site" evidence="8">
    <location>
        <begin position="72"/>
        <end position="75"/>
    </location>
    <ligand>
        <name>NADP(+)</name>
        <dbReference type="ChEBI" id="CHEBI:58349"/>
    </ligand>
</feature>
<keyword evidence="4 6" id="KW-0560">Oxidoreductase</keyword>
<feature type="domain" description="Pyrroline-5-carboxylate reductase catalytic N-terminal" evidence="9">
    <location>
        <begin position="6"/>
        <end position="99"/>
    </location>
</feature>
<evidence type="ECO:0000256" key="5">
    <source>
        <dbReference type="ARBA" id="ARBA00058118"/>
    </source>
</evidence>
<dbReference type="GO" id="GO:0004735">
    <property type="term" value="F:pyrroline-5-carboxylate reductase activity"/>
    <property type="evidence" value="ECO:0007669"/>
    <property type="project" value="UniProtKB-UniRule"/>
</dbReference>
<sequence length="270" mass="28891">MKKRYKLGVIGCGFMANAILKGVVLSDFMSARKIIVSDPDESKLDDVNSELGVEVTTDNRKVAEECEFLLFAVKPQSFDEVAKGISDIRVEKVISIMAGLKRGYIKNALGVGLIKVARCMPNLPCSIGSGAMGVDMSDFNKNPDDTQFITMLFSCLGRVLSLSEDKLDAVTGISGSGPAYVFMFIDSLIDAGVKNGLTADEAMTLAVQTVIGSAEMVQNSEKSTSELIMSVCSKGGTTIEAVKTLEENNFRGIVGEAVDACVKRSQELSK</sequence>
<dbReference type="EMBL" id="DVHK01000079">
    <property type="protein sequence ID" value="HIR67135.1"/>
    <property type="molecule type" value="Genomic_DNA"/>
</dbReference>
<evidence type="ECO:0000256" key="4">
    <source>
        <dbReference type="ARBA" id="ARBA00023002"/>
    </source>
</evidence>
<evidence type="ECO:0000256" key="8">
    <source>
        <dbReference type="PIRSR" id="PIRSR000193-1"/>
    </source>
</evidence>
<comment type="similarity">
    <text evidence="1 6">Belongs to the pyrroline-5-carboxylate reductase family.</text>
</comment>
<keyword evidence="6" id="KW-0963">Cytoplasm</keyword>
<comment type="pathway">
    <text evidence="6">Amino-acid biosynthesis; L-proline biosynthesis; L-proline from L-glutamate 5-semialdehyde: step 1/1.</text>
</comment>
<evidence type="ECO:0000259" key="9">
    <source>
        <dbReference type="Pfam" id="PF03807"/>
    </source>
</evidence>
<dbReference type="NCBIfam" id="TIGR00112">
    <property type="entry name" value="proC"/>
    <property type="match status" value="1"/>
</dbReference>
<evidence type="ECO:0000313" key="12">
    <source>
        <dbReference type="Proteomes" id="UP000823913"/>
    </source>
</evidence>
<reference evidence="11" key="1">
    <citation type="submission" date="2020-10" db="EMBL/GenBank/DDBJ databases">
        <authorList>
            <person name="Gilroy R."/>
        </authorList>
    </citation>
    <scope>NUCLEOTIDE SEQUENCE</scope>
    <source>
        <strain evidence="11">ChiW16-3235</strain>
    </source>
</reference>
<feature type="domain" description="Pyrroline-5-carboxylate reductase dimerisation" evidence="10">
    <location>
        <begin position="164"/>
        <end position="268"/>
    </location>
</feature>
<dbReference type="Proteomes" id="UP000823913">
    <property type="component" value="Unassembled WGS sequence"/>
</dbReference>
<evidence type="ECO:0000256" key="1">
    <source>
        <dbReference type="ARBA" id="ARBA00005525"/>
    </source>
</evidence>
<evidence type="ECO:0000259" key="10">
    <source>
        <dbReference type="Pfam" id="PF14748"/>
    </source>
</evidence>
<proteinExistence type="inferred from homology"/>
<dbReference type="Pfam" id="PF03807">
    <property type="entry name" value="F420_oxidored"/>
    <property type="match status" value="1"/>
</dbReference>
<dbReference type="InterPro" id="IPR036291">
    <property type="entry name" value="NAD(P)-bd_dom_sf"/>
</dbReference>
<dbReference type="Pfam" id="PF14748">
    <property type="entry name" value="P5CR_dimer"/>
    <property type="match status" value="1"/>
</dbReference>
<dbReference type="InterPro" id="IPR008927">
    <property type="entry name" value="6-PGluconate_DH-like_C_sf"/>
</dbReference>
<comment type="subcellular location">
    <subcellularLocation>
        <location evidence="6">Cytoplasm</location>
    </subcellularLocation>
</comment>
<dbReference type="HAMAP" id="MF_01925">
    <property type="entry name" value="P5C_reductase"/>
    <property type="match status" value="1"/>
</dbReference>
<comment type="catalytic activity">
    <reaction evidence="6">
        <text>L-proline + NADP(+) = (S)-1-pyrroline-5-carboxylate + NADPH + 2 H(+)</text>
        <dbReference type="Rhea" id="RHEA:14109"/>
        <dbReference type="ChEBI" id="CHEBI:15378"/>
        <dbReference type="ChEBI" id="CHEBI:17388"/>
        <dbReference type="ChEBI" id="CHEBI:57783"/>
        <dbReference type="ChEBI" id="CHEBI:58349"/>
        <dbReference type="ChEBI" id="CHEBI:60039"/>
        <dbReference type="EC" id="1.5.1.2"/>
    </reaction>
</comment>
<dbReference type="InterPro" id="IPR000304">
    <property type="entry name" value="Pyrroline-COOH_reductase"/>
</dbReference>
<accession>A0A9D1E640</accession>
<dbReference type="Gene3D" id="3.40.50.720">
    <property type="entry name" value="NAD(P)-binding Rossmann-like Domain"/>
    <property type="match status" value="1"/>
</dbReference>
<dbReference type="EC" id="1.5.1.2" evidence="6 7"/>
<keyword evidence="2 6" id="KW-0641">Proline biosynthesis</keyword>
<dbReference type="PANTHER" id="PTHR11645:SF0">
    <property type="entry name" value="PYRROLINE-5-CARBOXYLATE REDUCTASE 3"/>
    <property type="match status" value="1"/>
</dbReference>
<feature type="binding site" evidence="8">
    <location>
        <begin position="10"/>
        <end position="15"/>
    </location>
    <ligand>
        <name>NADP(+)</name>
        <dbReference type="ChEBI" id="CHEBI:58349"/>
    </ligand>
</feature>
<evidence type="ECO:0000256" key="7">
    <source>
        <dbReference type="NCBIfam" id="TIGR00112"/>
    </source>
</evidence>
<evidence type="ECO:0000256" key="3">
    <source>
        <dbReference type="ARBA" id="ARBA00022857"/>
    </source>
</evidence>
<dbReference type="InterPro" id="IPR028939">
    <property type="entry name" value="P5C_Rdtase_cat_N"/>
</dbReference>
<protein>
    <recommendedName>
        <fullName evidence="6 7">Pyrroline-5-carboxylate reductase</fullName>
        <shortName evidence="6">P5C reductase</shortName>
        <shortName evidence="6">P5CR</shortName>
        <ecNumber evidence="6 7">1.5.1.2</ecNumber>
    </recommendedName>
    <alternativeName>
        <fullName evidence="6">PCA reductase</fullName>
    </alternativeName>
</protein>
<dbReference type="SUPFAM" id="SSF51735">
    <property type="entry name" value="NAD(P)-binding Rossmann-fold domains"/>
    <property type="match status" value="1"/>
</dbReference>